<evidence type="ECO:0000259" key="9">
    <source>
        <dbReference type="PROSITE" id="PS51445"/>
    </source>
</evidence>
<dbReference type="Pfam" id="PF01383">
    <property type="entry name" value="CpcD"/>
    <property type="match status" value="1"/>
</dbReference>
<evidence type="ECO:0000256" key="7">
    <source>
        <dbReference type="PROSITE-ProRule" id="PRU00775"/>
    </source>
</evidence>
<keyword evidence="4 7" id="KW-0605">Phycobilisome</keyword>
<comment type="subcellular location">
    <subcellularLocation>
        <location evidence="1">Cellular thylakoid membrane</location>
        <topology evidence="1">Peripheral membrane protein</topology>
        <orientation evidence="1">Cytoplasmic side</orientation>
    </subcellularLocation>
</comment>
<dbReference type="Gene3D" id="1.10.3130.20">
    <property type="entry name" value="Phycobilisome linker domain"/>
    <property type="match status" value="1"/>
</dbReference>
<sequence length="291" mass="32449">MAITVAASRLGTSAFSGASPIELRPNWTTEDAQNIIRAVYRQVLGNDYIMKSERLASAESLLANGVITVREFVRAVAKSELYKSKFFYNNFQTRVIELNYKHLLGRAPYDESEVIYHLDLYENKGFEADIDSYIDSVEYQENFGDNIVPYYRGFNTQTGQKTVGFTRMFRLYRGYANSDRSQIEKNSPRLAAELAQNAASAVVGPSGGSEGWAYRPSKAGITPSKALGGTVPFGTERKAYRVEIAGIINPRYPRVRRSNKAIIVPYEELNNTLQQINRLGGKVASITPASL</sequence>
<keyword evidence="5" id="KW-0793">Thylakoid</keyword>
<keyword evidence="6" id="KW-0472">Membrane</keyword>
<dbReference type="EMBL" id="CP002198">
    <property type="protein sequence ID" value="ADN13639.1"/>
    <property type="molecule type" value="Genomic_DNA"/>
</dbReference>
<dbReference type="AlphaFoldDB" id="E0U6J6"/>
<keyword evidence="3" id="KW-0042">Antenna complex</keyword>
<dbReference type="SMART" id="SM01094">
    <property type="entry name" value="CpcD"/>
    <property type="match status" value="1"/>
</dbReference>
<feature type="domain" description="CpcD-like" evidence="8">
    <location>
        <begin position="237"/>
        <end position="289"/>
    </location>
</feature>
<dbReference type="InterPro" id="IPR016470">
    <property type="entry name" value="Phycobilisome"/>
</dbReference>
<dbReference type="PROSITE" id="PS51445">
    <property type="entry name" value="PBS_LINKER"/>
    <property type="match status" value="1"/>
</dbReference>
<evidence type="ECO:0000256" key="3">
    <source>
        <dbReference type="ARBA" id="ARBA00022549"/>
    </source>
</evidence>
<dbReference type="KEGG" id="cyj:Cyan7822_1649"/>
<protein>
    <submittedName>
        <fullName evidence="10">Phycobilisome linker polypeptide</fullName>
    </submittedName>
</protein>
<gene>
    <name evidence="10" type="ordered locus">Cyan7822_1649</name>
</gene>
<dbReference type="HOGENOM" id="CLU_075505_0_0_3"/>
<evidence type="ECO:0000256" key="4">
    <source>
        <dbReference type="ARBA" id="ARBA00022738"/>
    </source>
</evidence>
<dbReference type="OrthoDB" id="420396at2"/>
<dbReference type="Proteomes" id="UP000008206">
    <property type="component" value="Chromosome"/>
</dbReference>
<keyword evidence="11" id="KW-1185">Reference proteome</keyword>
<dbReference type="GO" id="GO:0030089">
    <property type="term" value="C:phycobilisome"/>
    <property type="evidence" value="ECO:0007669"/>
    <property type="project" value="UniProtKB-UniRule"/>
</dbReference>
<evidence type="ECO:0000313" key="10">
    <source>
        <dbReference type="EMBL" id="ADN13639.1"/>
    </source>
</evidence>
<dbReference type="RefSeq" id="WP_013321746.1">
    <property type="nucleotide sequence ID" value="NC_014501.1"/>
</dbReference>
<proteinExistence type="inferred from homology"/>
<dbReference type="InterPro" id="IPR001297">
    <property type="entry name" value="PBS_linker_dom"/>
</dbReference>
<evidence type="ECO:0000256" key="6">
    <source>
        <dbReference type="ARBA" id="ARBA00023136"/>
    </source>
</evidence>
<name>E0U6J6_GLOV7</name>
<evidence type="ECO:0000256" key="1">
    <source>
        <dbReference type="ARBA" id="ARBA00004445"/>
    </source>
</evidence>
<evidence type="ECO:0000256" key="2">
    <source>
        <dbReference type="ARBA" id="ARBA00022531"/>
    </source>
</evidence>
<dbReference type="GO" id="GO:0015979">
    <property type="term" value="P:photosynthesis"/>
    <property type="evidence" value="ECO:0007669"/>
    <property type="project" value="UniProtKB-KW"/>
</dbReference>
<dbReference type="GO" id="GO:0031676">
    <property type="term" value="C:plasma membrane-derived thylakoid membrane"/>
    <property type="evidence" value="ECO:0007669"/>
    <property type="project" value="UniProtKB-SubCell"/>
</dbReference>
<dbReference type="InterPro" id="IPR008213">
    <property type="entry name" value="CpcD-like_dom"/>
</dbReference>
<evidence type="ECO:0000313" key="11">
    <source>
        <dbReference type="Proteomes" id="UP000008206"/>
    </source>
</evidence>
<feature type="domain" description="PBS-linker" evidence="9">
    <location>
        <begin position="1"/>
        <end position="180"/>
    </location>
</feature>
<comment type="similarity">
    <text evidence="7">Belongs to the phycobilisome linker protein family.</text>
</comment>
<dbReference type="PANTHER" id="PTHR34011">
    <property type="entry name" value="PHYCOBILISOME 32.1 KDA LINKER POLYPEPTIDE, PHYCOCYANIN-ASSOCIATED, ROD 2-RELATED"/>
    <property type="match status" value="1"/>
</dbReference>
<organism evidence="10 11">
    <name type="scientific">Gloeothece verrucosa (strain PCC 7822)</name>
    <name type="common">Cyanothece sp. (strain PCC 7822)</name>
    <dbReference type="NCBI Taxonomy" id="497965"/>
    <lineage>
        <taxon>Bacteria</taxon>
        <taxon>Bacillati</taxon>
        <taxon>Cyanobacteriota</taxon>
        <taxon>Cyanophyceae</taxon>
        <taxon>Oscillatoriophycideae</taxon>
        <taxon>Chroococcales</taxon>
        <taxon>Aphanothecaceae</taxon>
        <taxon>Gloeothece</taxon>
        <taxon>Gloeothece verrucosa</taxon>
    </lineage>
</organism>
<reference evidence="11" key="1">
    <citation type="journal article" date="2011" name="MBio">
        <title>Novel metabolic attributes of the genus Cyanothece, comprising a group of unicellular nitrogen-fixing Cyanobacteria.</title>
        <authorList>
            <person name="Bandyopadhyay A."/>
            <person name="Elvitigala T."/>
            <person name="Welsh E."/>
            <person name="Stockel J."/>
            <person name="Liberton M."/>
            <person name="Min H."/>
            <person name="Sherman L.A."/>
            <person name="Pakrasi H.B."/>
        </authorList>
    </citation>
    <scope>NUCLEOTIDE SEQUENCE [LARGE SCALE GENOMIC DNA]</scope>
    <source>
        <strain evidence="11">PCC 7822</strain>
    </source>
</reference>
<accession>E0U6J6</accession>
<dbReference type="PIRSF" id="PIRSF005898">
    <property type="entry name" value="Phycobilisome_CpeC/CpcI"/>
    <property type="match status" value="1"/>
</dbReference>
<dbReference type="Pfam" id="PF00427">
    <property type="entry name" value="PBS_linker_poly"/>
    <property type="match status" value="1"/>
</dbReference>
<dbReference type="PROSITE" id="PS51441">
    <property type="entry name" value="CPCD_LIKE"/>
    <property type="match status" value="1"/>
</dbReference>
<dbReference type="eggNOG" id="COG0237">
    <property type="taxonomic scope" value="Bacteria"/>
</dbReference>
<evidence type="ECO:0000256" key="5">
    <source>
        <dbReference type="ARBA" id="ARBA00023078"/>
    </source>
</evidence>
<keyword evidence="2" id="KW-0602">Photosynthesis</keyword>
<dbReference type="STRING" id="497965.Cyan7822_1649"/>
<dbReference type="InterPro" id="IPR038255">
    <property type="entry name" value="PBS_linker_sf"/>
</dbReference>
<dbReference type="PANTHER" id="PTHR34011:SF6">
    <property type="entry name" value="PHYCOBILIPROTEIN APCE"/>
    <property type="match status" value="1"/>
</dbReference>
<evidence type="ECO:0000259" key="8">
    <source>
        <dbReference type="PROSITE" id="PS51441"/>
    </source>
</evidence>